<evidence type="ECO:0000313" key="6">
    <source>
        <dbReference type="Proteomes" id="UP000029014"/>
    </source>
</evidence>
<dbReference type="SUPFAM" id="SSF48498">
    <property type="entry name" value="Tetracyclin repressor-like, C-terminal domain"/>
    <property type="match status" value="1"/>
</dbReference>
<keyword evidence="1 2" id="KW-0238">DNA-binding</keyword>
<dbReference type="Gene3D" id="1.10.357.10">
    <property type="entry name" value="Tetracycline Repressor, domain 2"/>
    <property type="match status" value="1"/>
</dbReference>
<dbReference type="InterPro" id="IPR001647">
    <property type="entry name" value="HTH_TetR"/>
</dbReference>
<feature type="DNA-binding region" description="H-T-H motif" evidence="2">
    <location>
        <begin position="33"/>
        <end position="52"/>
    </location>
</feature>
<gene>
    <name evidence="5" type="ORF">BMIN_0972</name>
</gene>
<feature type="compositionally biased region" description="Basic and acidic residues" evidence="3">
    <location>
        <begin position="215"/>
        <end position="246"/>
    </location>
</feature>
<evidence type="ECO:0000313" key="5">
    <source>
        <dbReference type="EMBL" id="KFI73537.1"/>
    </source>
</evidence>
<evidence type="ECO:0000256" key="2">
    <source>
        <dbReference type="PROSITE-ProRule" id="PRU00335"/>
    </source>
</evidence>
<comment type="caution">
    <text evidence="5">The sequence shown here is derived from an EMBL/GenBank/DDBJ whole genome shotgun (WGS) entry which is preliminary data.</text>
</comment>
<dbReference type="STRING" id="1693.BMIN_0972"/>
<dbReference type="InterPro" id="IPR009057">
    <property type="entry name" value="Homeodomain-like_sf"/>
</dbReference>
<evidence type="ECO:0000259" key="4">
    <source>
        <dbReference type="PROSITE" id="PS50977"/>
    </source>
</evidence>
<feature type="compositionally biased region" description="Polar residues" evidence="3">
    <location>
        <begin position="309"/>
        <end position="320"/>
    </location>
</feature>
<feature type="region of interest" description="Disordered" evidence="3">
    <location>
        <begin position="215"/>
        <end position="288"/>
    </location>
</feature>
<dbReference type="PANTHER" id="PTHR43479">
    <property type="entry name" value="ACREF/ENVCD OPERON REPRESSOR-RELATED"/>
    <property type="match status" value="1"/>
</dbReference>
<proteinExistence type="predicted"/>
<keyword evidence="6" id="KW-1185">Reference proteome</keyword>
<dbReference type="GO" id="GO:0003677">
    <property type="term" value="F:DNA binding"/>
    <property type="evidence" value="ECO:0007669"/>
    <property type="project" value="UniProtKB-UniRule"/>
</dbReference>
<evidence type="ECO:0000256" key="3">
    <source>
        <dbReference type="SAM" id="MobiDB-lite"/>
    </source>
</evidence>
<reference evidence="5 6" key="1">
    <citation type="submission" date="2014-03" db="EMBL/GenBank/DDBJ databases">
        <title>Genomics of Bifidobacteria.</title>
        <authorList>
            <person name="Ventura M."/>
            <person name="Milani C."/>
            <person name="Lugli G.A."/>
        </authorList>
    </citation>
    <scope>NUCLEOTIDE SEQUENCE [LARGE SCALE GENOMIC DNA]</scope>
    <source>
        <strain evidence="5 6">LMG 11592</strain>
    </source>
</reference>
<dbReference type="EMBL" id="JGZD01000006">
    <property type="protein sequence ID" value="KFI73537.1"/>
    <property type="molecule type" value="Genomic_DNA"/>
</dbReference>
<dbReference type="InterPro" id="IPR050624">
    <property type="entry name" value="HTH-type_Tx_Regulator"/>
</dbReference>
<dbReference type="PANTHER" id="PTHR43479:SF11">
    <property type="entry name" value="ACREF_ENVCD OPERON REPRESSOR-RELATED"/>
    <property type="match status" value="1"/>
</dbReference>
<accession>A0A087BR87</accession>
<name>A0A087BR87_9BIFI</name>
<dbReference type="InterPro" id="IPR036271">
    <property type="entry name" value="Tet_transcr_reg_TetR-rel_C_sf"/>
</dbReference>
<sequence length="339" mass="36024">MANASRMTSYQRREQLIDVGRSLFASKGFEAVSVEEIASSAKVSKPIVYEHFGGKEGLYAVIVDREMRSLTEALAGALLDTDAHPRQIVERAALALLTYIEENTEGFQILVRDSPSTDPAGSFSSLLGDVSVRVEQILAQWFHQQHLPAKGAPYYAQMLVGLTVFTGQYWANQRKVSKEQLAAHIVNLAWHGLSRLEAKPELRYEGARARRLQERRMAEAQKHAAHDAGKDGDSDHGAPTDKDTGTDTHAAVNAARGASADAPSTTTPSRDDVAVSAASTDTADADADSDSATVIDAGTTVITTDSKTATGTVSSANSHAVASMGGTGDPVAPTEDMLG</sequence>
<organism evidence="5 6">
    <name type="scientific">Bifidobacterium minimum</name>
    <dbReference type="NCBI Taxonomy" id="1693"/>
    <lineage>
        <taxon>Bacteria</taxon>
        <taxon>Bacillati</taxon>
        <taxon>Actinomycetota</taxon>
        <taxon>Actinomycetes</taxon>
        <taxon>Bifidobacteriales</taxon>
        <taxon>Bifidobacteriaceae</taxon>
        <taxon>Bifidobacterium</taxon>
    </lineage>
</organism>
<dbReference type="Proteomes" id="UP000029014">
    <property type="component" value="Unassembled WGS sequence"/>
</dbReference>
<dbReference type="InterPro" id="IPR023772">
    <property type="entry name" value="DNA-bd_HTH_TetR-type_CS"/>
</dbReference>
<dbReference type="SUPFAM" id="SSF46689">
    <property type="entry name" value="Homeodomain-like"/>
    <property type="match status" value="1"/>
</dbReference>
<evidence type="ECO:0000256" key="1">
    <source>
        <dbReference type="ARBA" id="ARBA00023125"/>
    </source>
</evidence>
<dbReference type="Pfam" id="PF00440">
    <property type="entry name" value="TetR_N"/>
    <property type="match status" value="1"/>
</dbReference>
<dbReference type="eggNOG" id="COG1309">
    <property type="taxonomic scope" value="Bacteria"/>
</dbReference>
<feature type="region of interest" description="Disordered" evidence="3">
    <location>
        <begin position="309"/>
        <end position="339"/>
    </location>
</feature>
<dbReference type="PROSITE" id="PS01081">
    <property type="entry name" value="HTH_TETR_1"/>
    <property type="match status" value="1"/>
</dbReference>
<dbReference type="PRINTS" id="PR00455">
    <property type="entry name" value="HTHTETR"/>
</dbReference>
<dbReference type="PROSITE" id="PS50977">
    <property type="entry name" value="HTH_TETR_2"/>
    <property type="match status" value="1"/>
</dbReference>
<feature type="domain" description="HTH tetR-type" evidence="4">
    <location>
        <begin position="10"/>
        <end position="70"/>
    </location>
</feature>
<protein>
    <submittedName>
        <fullName evidence="5">TetR-type transcriptional regulator</fullName>
    </submittedName>
</protein>
<dbReference type="AlphaFoldDB" id="A0A087BR87"/>